<evidence type="ECO:0000313" key="17">
    <source>
        <dbReference type="EMBL" id="OPA76699.1"/>
    </source>
</evidence>
<dbReference type="Proteomes" id="UP000190188">
    <property type="component" value="Unassembled WGS sequence"/>
</dbReference>
<dbReference type="STRING" id="1324314.BVG16_16140"/>
<keyword evidence="6" id="KW-0808">Transferase</keyword>
<dbReference type="InterPro" id="IPR003594">
    <property type="entry name" value="HATPase_dom"/>
</dbReference>
<dbReference type="EC" id="2.7.13.3" evidence="3"/>
<comment type="catalytic activity">
    <reaction evidence="1">
        <text>ATP + protein L-histidine = ADP + protein N-phospho-L-histidine.</text>
        <dbReference type="EC" id="2.7.13.3"/>
    </reaction>
</comment>
<dbReference type="AlphaFoldDB" id="A0A1T2X9W5"/>
<dbReference type="InterPro" id="IPR050640">
    <property type="entry name" value="Bact_2-comp_sensor_kinase"/>
</dbReference>
<dbReference type="SUPFAM" id="SSF158472">
    <property type="entry name" value="HAMP domain-like"/>
    <property type="match status" value="1"/>
</dbReference>
<dbReference type="OrthoDB" id="9776552at2"/>
<dbReference type="Gene3D" id="6.10.340.10">
    <property type="match status" value="1"/>
</dbReference>
<dbReference type="InterPro" id="IPR036890">
    <property type="entry name" value="HATPase_C_sf"/>
</dbReference>
<sequence>MMMRRFSLRKKLIWSALLCFLLPLVGIYLVTNYFTKDLILDRAVTSSEEALKAVQSDVNGVLDQTLELSNVVLTNSEIRQQIVFSQKMMGTKEKKEEYLVNYSRLVRLLDELFGQHDDYYVTILGKNDFTYTNYSYSDFNPKRLYEQPWFEALSHTPTFSTYWVGLQVNYLNSLDKNGSFLVTIGRPIRTSSNSAIGYVVISVNERKIRNVLKSNSNSNQEMMLIDKDGYVISHSNPMKIGSKMTWWQRDSHTRTVEVDGKSYVYAEQPIHANDWRLVSLIPLSSAISKNKQVLLISFGLQVLFFTLFCVLLTFLISKITQPIGNLSRFITNIGRGQLDIRSGIRGKNEVAQLARTIDHMLDRIESMFEQITMEQTKKRRAELEMLQAQINPHFMFNLLNSIRMNILIQGDKENAELIASLSSLLRMTINRDNEFIPLQEEVDTVNHYIRLMNFRHANQVRLEVHFENGCEQAKVPRFVIQPLIENAIIHGFEQFDGEIFIDAIRIREAGADDVLISVRDNGIGMTEDKLQELRAKVERDQETQDHGKKGFSGIGVQNVFQRLRLIYGKQVQLDIASEPDVGTKITIRFPLEYERVGEHCADSHSGG</sequence>
<protein>
    <recommendedName>
        <fullName evidence="3">histidine kinase</fullName>
        <ecNumber evidence="3">2.7.13.3</ecNumber>
    </recommendedName>
</protein>
<evidence type="ECO:0000256" key="13">
    <source>
        <dbReference type="ARBA" id="ARBA00023136"/>
    </source>
</evidence>
<dbReference type="PANTHER" id="PTHR34220:SF11">
    <property type="entry name" value="SENSOR PROTEIN KINASE HPTS"/>
    <property type="match status" value="1"/>
</dbReference>
<dbReference type="Pfam" id="PF02743">
    <property type="entry name" value="dCache_1"/>
    <property type="match status" value="1"/>
</dbReference>
<evidence type="ECO:0000256" key="6">
    <source>
        <dbReference type="ARBA" id="ARBA00022679"/>
    </source>
</evidence>
<keyword evidence="8" id="KW-0547">Nucleotide-binding</keyword>
<dbReference type="InterPro" id="IPR003660">
    <property type="entry name" value="HAMP_dom"/>
</dbReference>
<evidence type="ECO:0000256" key="4">
    <source>
        <dbReference type="ARBA" id="ARBA00022475"/>
    </source>
</evidence>
<dbReference type="SMART" id="SM00304">
    <property type="entry name" value="HAMP"/>
    <property type="match status" value="1"/>
</dbReference>
<dbReference type="SMART" id="SM00387">
    <property type="entry name" value="HATPase_c"/>
    <property type="match status" value="1"/>
</dbReference>
<dbReference type="InterPro" id="IPR033479">
    <property type="entry name" value="dCache_1"/>
</dbReference>
<organism evidence="17 18">
    <name type="scientific">Paenibacillus selenitireducens</name>
    <dbReference type="NCBI Taxonomy" id="1324314"/>
    <lineage>
        <taxon>Bacteria</taxon>
        <taxon>Bacillati</taxon>
        <taxon>Bacillota</taxon>
        <taxon>Bacilli</taxon>
        <taxon>Bacillales</taxon>
        <taxon>Paenibacillaceae</taxon>
        <taxon>Paenibacillus</taxon>
    </lineage>
</organism>
<comment type="subcellular location">
    <subcellularLocation>
        <location evidence="2">Cell membrane</location>
        <topology evidence="2">Multi-pass membrane protein</topology>
    </subcellularLocation>
</comment>
<evidence type="ECO:0000256" key="11">
    <source>
        <dbReference type="ARBA" id="ARBA00022989"/>
    </source>
</evidence>
<accession>A0A1T2X9W5</accession>
<evidence type="ECO:0000256" key="1">
    <source>
        <dbReference type="ARBA" id="ARBA00000085"/>
    </source>
</evidence>
<keyword evidence="9 17" id="KW-0418">Kinase</keyword>
<dbReference type="CDD" id="cd06225">
    <property type="entry name" value="HAMP"/>
    <property type="match status" value="1"/>
</dbReference>
<evidence type="ECO:0000256" key="14">
    <source>
        <dbReference type="SAM" id="Phobius"/>
    </source>
</evidence>
<dbReference type="InterPro" id="IPR005467">
    <property type="entry name" value="His_kinase_dom"/>
</dbReference>
<evidence type="ECO:0000256" key="2">
    <source>
        <dbReference type="ARBA" id="ARBA00004651"/>
    </source>
</evidence>
<dbReference type="SUPFAM" id="SSF55874">
    <property type="entry name" value="ATPase domain of HSP90 chaperone/DNA topoisomerase II/histidine kinase"/>
    <property type="match status" value="1"/>
</dbReference>
<keyword evidence="18" id="KW-1185">Reference proteome</keyword>
<reference evidence="17 18" key="1">
    <citation type="submission" date="2017-01" db="EMBL/GenBank/DDBJ databases">
        <title>Genome analysis of Paenibacillus selenitrireducens ES3-24.</title>
        <authorList>
            <person name="Xu D."/>
            <person name="Yao R."/>
            <person name="Zheng S."/>
        </authorList>
    </citation>
    <scope>NUCLEOTIDE SEQUENCE [LARGE SCALE GENOMIC DNA]</scope>
    <source>
        <strain evidence="17 18">ES3-24</strain>
    </source>
</reference>
<feature type="transmembrane region" description="Helical" evidence="14">
    <location>
        <begin position="293"/>
        <end position="316"/>
    </location>
</feature>
<dbReference type="Pfam" id="PF06580">
    <property type="entry name" value="His_kinase"/>
    <property type="match status" value="1"/>
</dbReference>
<dbReference type="GO" id="GO:0000155">
    <property type="term" value="F:phosphorelay sensor kinase activity"/>
    <property type="evidence" value="ECO:0007669"/>
    <property type="project" value="InterPro"/>
</dbReference>
<evidence type="ECO:0000256" key="3">
    <source>
        <dbReference type="ARBA" id="ARBA00012438"/>
    </source>
</evidence>
<dbReference type="Gene3D" id="3.30.450.20">
    <property type="entry name" value="PAS domain"/>
    <property type="match status" value="2"/>
</dbReference>
<comment type="caution">
    <text evidence="17">The sequence shown here is derived from an EMBL/GenBank/DDBJ whole genome shotgun (WGS) entry which is preliminary data.</text>
</comment>
<evidence type="ECO:0000256" key="5">
    <source>
        <dbReference type="ARBA" id="ARBA00022553"/>
    </source>
</evidence>
<name>A0A1T2X9W5_9BACL</name>
<keyword evidence="13 14" id="KW-0472">Membrane</keyword>
<dbReference type="GO" id="GO:0005886">
    <property type="term" value="C:plasma membrane"/>
    <property type="evidence" value="ECO:0007669"/>
    <property type="project" value="UniProtKB-SubCell"/>
</dbReference>
<dbReference type="Pfam" id="PF00672">
    <property type="entry name" value="HAMP"/>
    <property type="match status" value="1"/>
</dbReference>
<keyword evidence="11 14" id="KW-1133">Transmembrane helix</keyword>
<dbReference type="PROSITE" id="PS50109">
    <property type="entry name" value="HIS_KIN"/>
    <property type="match status" value="1"/>
</dbReference>
<evidence type="ECO:0000256" key="10">
    <source>
        <dbReference type="ARBA" id="ARBA00022840"/>
    </source>
</evidence>
<dbReference type="EMBL" id="MSZX01000006">
    <property type="protein sequence ID" value="OPA76699.1"/>
    <property type="molecule type" value="Genomic_DNA"/>
</dbReference>
<dbReference type="Pfam" id="PF02518">
    <property type="entry name" value="HATPase_c"/>
    <property type="match status" value="1"/>
</dbReference>
<keyword evidence="12" id="KW-0902">Two-component regulatory system</keyword>
<evidence type="ECO:0000259" key="16">
    <source>
        <dbReference type="PROSITE" id="PS50885"/>
    </source>
</evidence>
<dbReference type="Gene3D" id="3.30.565.10">
    <property type="entry name" value="Histidine kinase-like ATPase, C-terminal domain"/>
    <property type="match status" value="1"/>
</dbReference>
<evidence type="ECO:0000259" key="15">
    <source>
        <dbReference type="PROSITE" id="PS50109"/>
    </source>
</evidence>
<keyword evidence="7 14" id="KW-0812">Transmembrane</keyword>
<dbReference type="InterPro" id="IPR010559">
    <property type="entry name" value="Sig_transdc_His_kin_internal"/>
</dbReference>
<evidence type="ECO:0000313" key="18">
    <source>
        <dbReference type="Proteomes" id="UP000190188"/>
    </source>
</evidence>
<proteinExistence type="predicted"/>
<feature type="domain" description="Histidine kinase" evidence="15">
    <location>
        <begin position="479"/>
        <end position="593"/>
    </location>
</feature>
<keyword evidence="4" id="KW-1003">Cell membrane</keyword>
<dbReference type="PANTHER" id="PTHR34220">
    <property type="entry name" value="SENSOR HISTIDINE KINASE YPDA"/>
    <property type="match status" value="1"/>
</dbReference>
<feature type="domain" description="HAMP" evidence="16">
    <location>
        <begin position="317"/>
        <end position="369"/>
    </location>
</feature>
<gene>
    <name evidence="17" type="ORF">BVG16_16140</name>
</gene>
<dbReference type="PROSITE" id="PS50885">
    <property type="entry name" value="HAMP"/>
    <property type="match status" value="1"/>
</dbReference>
<evidence type="ECO:0000256" key="8">
    <source>
        <dbReference type="ARBA" id="ARBA00022741"/>
    </source>
</evidence>
<evidence type="ECO:0000256" key="12">
    <source>
        <dbReference type="ARBA" id="ARBA00023012"/>
    </source>
</evidence>
<evidence type="ECO:0000256" key="7">
    <source>
        <dbReference type="ARBA" id="ARBA00022692"/>
    </source>
</evidence>
<keyword evidence="5" id="KW-0597">Phosphoprotein</keyword>
<keyword evidence="10" id="KW-0067">ATP-binding</keyword>
<dbReference type="GO" id="GO:0005524">
    <property type="term" value="F:ATP binding"/>
    <property type="evidence" value="ECO:0007669"/>
    <property type="project" value="UniProtKB-KW"/>
</dbReference>
<evidence type="ECO:0000256" key="9">
    <source>
        <dbReference type="ARBA" id="ARBA00022777"/>
    </source>
</evidence>